<dbReference type="InterPro" id="IPR012340">
    <property type="entry name" value="NA-bd_OB-fold"/>
</dbReference>
<dbReference type="InterPro" id="IPR052171">
    <property type="entry name" value="NHEJ_LigD"/>
</dbReference>
<dbReference type="Gene3D" id="3.30.470.30">
    <property type="entry name" value="DNA ligase/mRNA capping enzyme"/>
    <property type="match status" value="1"/>
</dbReference>
<dbReference type="NCBIfam" id="TIGR02778">
    <property type="entry name" value="ligD_pol"/>
    <property type="match status" value="1"/>
</dbReference>
<dbReference type="InterPro" id="IPR014145">
    <property type="entry name" value="LigD_pol_dom"/>
</dbReference>
<dbReference type="NCBIfam" id="TIGR02776">
    <property type="entry name" value="NHEJ_ligase_prk"/>
    <property type="match status" value="1"/>
</dbReference>
<dbReference type="Pfam" id="PF04679">
    <property type="entry name" value="DNA_ligase_A_C"/>
    <property type="match status" value="1"/>
</dbReference>
<evidence type="ECO:0000256" key="16">
    <source>
        <dbReference type="ARBA" id="ARBA00023204"/>
    </source>
</evidence>
<dbReference type="GO" id="GO:0003910">
    <property type="term" value="F:DNA ligase (ATP) activity"/>
    <property type="evidence" value="ECO:0007669"/>
    <property type="project" value="UniProtKB-EC"/>
</dbReference>
<dbReference type="Pfam" id="PF01068">
    <property type="entry name" value="DNA_ligase_A_M"/>
    <property type="match status" value="1"/>
</dbReference>
<keyword evidence="10" id="KW-0378">Hydrolase</keyword>
<evidence type="ECO:0000256" key="18">
    <source>
        <dbReference type="ARBA" id="ARBA00023268"/>
    </source>
</evidence>
<comment type="catalytic activity">
    <reaction evidence="20">
        <text>ATP + (deoxyribonucleotide)n-3'-hydroxyl + 5'-phospho-(deoxyribonucleotide)m = (deoxyribonucleotide)n+m + AMP + diphosphate.</text>
        <dbReference type="EC" id="6.5.1.1"/>
    </reaction>
</comment>
<evidence type="ECO:0000256" key="10">
    <source>
        <dbReference type="ARBA" id="ARBA00022801"/>
    </source>
</evidence>
<feature type="compositionally biased region" description="Polar residues" evidence="21">
    <location>
        <begin position="17"/>
        <end position="30"/>
    </location>
</feature>
<keyword evidence="17" id="KW-0464">Manganese</keyword>
<evidence type="ECO:0000259" key="23">
    <source>
        <dbReference type="Pfam" id="PF04679"/>
    </source>
</evidence>
<feature type="region of interest" description="Disordered" evidence="21">
    <location>
        <begin position="11"/>
        <end position="30"/>
    </location>
</feature>
<evidence type="ECO:0000256" key="12">
    <source>
        <dbReference type="ARBA" id="ARBA00022840"/>
    </source>
</evidence>
<dbReference type="CDD" id="cd07906">
    <property type="entry name" value="Adenylation_DNA_ligase_LigD_LigC"/>
    <property type="match status" value="1"/>
</dbReference>
<evidence type="ECO:0000256" key="2">
    <source>
        <dbReference type="ARBA" id="ARBA00012727"/>
    </source>
</evidence>
<accession>A0ABV7F5G0</accession>
<dbReference type="InterPro" id="IPR012310">
    <property type="entry name" value="DNA_ligase_ATP-dep_cent"/>
</dbReference>
<comment type="caution">
    <text evidence="26">The sequence shown here is derived from an EMBL/GenBank/DDBJ whole genome shotgun (WGS) entry which is preliminary data.</text>
</comment>
<name>A0ABV7F5G0_9BURK</name>
<feature type="domain" description="DNA ligase ATP-dependent C-terminal" evidence="23">
    <location>
        <begin position="439"/>
        <end position="532"/>
    </location>
</feature>
<dbReference type="NCBIfam" id="TIGR02777">
    <property type="entry name" value="LigD_PE_dom"/>
    <property type="match status" value="1"/>
</dbReference>
<gene>
    <name evidence="26" type="primary">ligD</name>
    <name evidence="26" type="ORF">ACFOFO_16385</name>
</gene>
<dbReference type="Pfam" id="PF13298">
    <property type="entry name" value="LigD_N"/>
    <property type="match status" value="1"/>
</dbReference>
<evidence type="ECO:0000256" key="19">
    <source>
        <dbReference type="ARBA" id="ARBA00029943"/>
    </source>
</evidence>
<evidence type="ECO:0000256" key="1">
    <source>
        <dbReference type="ARBA" id="ARBA00001936"/>
    </source>
</evidence>
<dbReference type="InterPro" id="IPR033651">
    <property type="entry name" value="PaeLigD_Pol-like"/>
</dbReference>
<dbReference type="Pfam" id="PF21686">
    <property type="entry name" value="LigD_Prim-Pol"/>
    <property type="match status" value="1"/>
</dbReference>
<evidence type="ECO:0000256" key="17">
    <source>
        <dbReference type="ARBA" id="ARBA00023211"/>
    </source>
</evidence>
<dbReference type="Proteomes" id="UP001595530">
    <property type="component" value="Unassembled WGS sequence"/>
</dbReference>
<dbReference type="Gene3D" id="2.40.50.140">
    <property type="entry name" value="Nucleic acid-binding proteins"/>
    <property type="match status" value="1"/>
</dbReference>
<keyword evidence="4" id="KW-0808">Transferase</keyword>
<evidence type="ECO:0000256" key="21">
    <source>
        <dbReference type="SAM" id="MobiDB-lite"/>
    </source>
</evidence>
<reference evidence="27" key="1">
    <citation type="journal article" date="2019" name="Int. J. Syst. Evol. Microbiol.">
        <title>The Global Catalogue of Microorganisms (GCM) 10K type strain sequencing project: providing services to taxonomists for standard genome sequencing and annotation.</title>
        <authorList>
            <consortium name="The Broad Institute Genomics Platform"/>
            <consortium name="The Broad Institute Genome Sequencing Center for Infectious Disease"/>
            <person name="Wu L."/>
            <person name="Ma J."/>
        </authorList>
    </citation>
    <scope>NUCLEOTIDE SEQUENCE [LARGE SCALE GENOMIC DNA]</scope>
    <source>
        <strain evidence="27">KCTC 42986</strain>
    </source>
</reference>
<evidence type="ECO:0000256" key="7">
    <source>
        <dbReference type="ARBA" id="ARBA00022723"/>
    </source>
</evidence>
<keyword evidence="9" id="KW-0227">DNA damage</keyword>
<dbReference type="InterPro" id="IPR014144">
    <property type="entry name" value="LigD_PE_domain"/>
</dbReference>
<evidence type="ECO:0000313" key="27">
    <source>
        <dbReference type="Proteomes" id="UP001595530"/>
    </source>
</evidence>
<keyword evidence="11" id="KW-0269">Exonuclease</keyword>
<keyword evidence="15" id="KW-0233">DNA recombination</keyword>
<feature type="domain" description="ATP-dependent DNA ligase family profile" evidence="22">
    <location>
        <begin position="250"/>
        <end position="420"/>
    </location>
</feature>
<feature type="domain" description="DNA ligase D polymerase" evidence="25">
    <location>
        <begin position="577"/>
        <end position="829"/>
    </location>
</feature>
<evidence type="ECO:0000256" key="15">
    <source>
        <dbReference type="ARBA" id="ARBA00023172"/>
    </source>
</evidence>
<evidence type="ECO:0000256" key="13">
    <source>
        <dbReference type="ARBA" id="ARBA00022932"/>
    </source>
</evidence>
<evidence type="ECO:0000256" key="5">
    <source>
        <dbReference type="ARBA" id="ARBA00022695"/>
    </source>
</evidence>
<evidence type="ECO:0000256" key="9">
    <source>
        <dbReference type="ARBA" id="ARBA00022763"/>
    </source>
</evidence>
<keyword evidence="14" id="KW-0238">DNA-binding</keyword>
<dbReference type="InterPro" id="IPR014143">
    <property type="entry name" value="NHEJ_ligase_prk"/>
</dbReference>
<evidence type="ECO:0000256" key="6">
    <source>
        <dbReference type="ARBA" id="ARBA00022722"/>
    </source>
</evidence>
<protein>
    <recommendedName>
        <fullName evidence="2">DNA ligase (ATP)</fullName>
        <ecNumber evidence="2">6.5.1.1</ecNumber>
    </recommendedName>
    <alternativeName>
        <fullName evidence="19">NHEJ DNA polymerase</fullName>
    </alternativeName>
</protein>
<organism evidence="26 27">
    <name type="scientific">Undibacterium arcticum</name>
    <dbReference type="NCBI Taxonomy" id="1762892"/>
    <lineage>
        <taxon>Bacteria</taxon>
        <taxon>Pseudomonadati</taxon>
        <taxon>Pseudomonadota</taxon>
        <taxon>Betaproteobacteria</taxon>
        <taxon>Burkholderiales</taxon>
        <taxon>Oxalobacteraceae</taxon>
        <taxon>Undibacterium</taxon>
    </lineage>
</organism>
<dbReference type="NCBIfam" id="TIGR02779">
    <property type="entry name" value="NHEJ_ligase_lig"/>
    <property type="match status" value="1"/>
</dbReference>
<evidence type="ECO:0000256" key="3">
    <source>
        <dbReference type="ARBA" id="ARBA00022598"/>
    </source>
</evidence>
<keyword evidence="6" id="KW-0540">Nuclease</keyword>
<dbReference type="InterPro" id="IPR014146">
    <property type="entry name" value="LigD_ligase_dom"/>
</dbReference>
<dbReference type="CDD" id="cd07971">
    <property type="entry name" value="OBF_DNA_ligase_LigD"/>
    <property type="match status" value="1"/>
</dbReference>
<keyword evidence="7" id="KW-0479">Metal-binding</keyword>
<proteinExistence type="predicted"/>
<dbReference type="SUPFAM" id="SSF56091">
    <property type="entry name" value="DNA ligase/mRNA capping enzyme, catalytic domain"/>
    <property type="match status" value="1"/>
</dbReference>
<keyword evidence="18" id="KW-0511">Multifunctional enzyme</keyword>
<keyword evidence="5" id="KW-0548">Nucleotidyltransferase</keyword>
<evidence type="ECO:0000256" key="8">
    <source>
        <dbReference type="ARBA" id="ARBA00022741"/>
    </source>
</evidence>
<comment type="cofactor">
    <cofactor evidence="1">
        <name>Mn(2+)</name>
        <dbReference type="ChEBI" id="CHEBI:29035"/>
    </cofactor>
</comment>
<keyword evidence="3 26" id="KW-0436">Ligase</keyword>
<evidence type="ECO:0000313" key="26">
    <source>
        <dbReference type="EMBL" id="MFC3109521.1"/>
    </source>
</evidence>
<feature type="domain" description="DNA ligase D 3'-phosphoesterase" evidence="24">
    <location>
        <begin position="38"/>
        <end position="143"/>
    </location>
</feature>
<dbReference type="CDD" id="cd04862">
    <property type="entry name" value="PaeLigD_Pol_like"/>
    <property type="match status" value="1"/>
</dbReference>
<dbReference type="InterPro" id="IPR012309">
    <property type="entry name" value="DNA_ligase_ATP-dep_C"/>
</dbReference>
<dbReference type="RefSeq" id="WP_390332047.1">
    <property type="nucleotide sequence ID" value="NZ_JBHRTP010000053.1"/>
</dbReference>
<dbReference type="PANTHER" id="PTHR42705">
    <property type="entry name" value="BIFUNCTIONAL NON-HOMOLOGOUS END JOINING PROTEIN LIGD"/>
    <property type="match status" value="1"/>
</dbReference>
<dbReference type="SUPFAM" id="SSF50249">
    <property type="entry name" value="Nucleic acid-binding proteins"/>
    <property type="match status" value="1"/>
</dbReference>
<dbReference type="PANTHER" id="PTHR42705:SF2">
    <property type="entry name" value="BIFUNCTIONAL NON-HOMOLOGOUS END JOINING PROTEIN LIGD"/>
    <property type="match status" value="1"/>
</dbReference>
<evidence type="ECO:0000256" key="14">
    <source>
        <dbReference type="ARBA" id="ARBA00023125"/>
    </source>
</evidence>
<dbReference type="Gene3D" id="3.90.920.10">
    <property type="entry name" value="DNA primase, PRIM domain"/>
    <property type="match status" value="1"/>
</dbReference>
<keyword evidence="27" id="KW-1185">Reference proteome</keyword>
<evidence type="ECO:0000259" key="24">
    <source>
        <dbReference type="Pfam" id="PF13298"/>
    </source>
</evidence>
<keyword evidence="8" id="KW-0547">Nucleotide-binding</keyword>
<evidence type="ECO:0000256" key="20">
    <source>
        <dbReference type="ARBA" id="ARBA00034003"/>
    </source>
</evidence>
<evidence type="ECO:0000256" key="4">
    <source>
        <dbReference type="ARBA" id="ARBA00022679"/>
    </source>
</evidence>
<keyword evidence="16" id="KW-0234">DNA repair</keyword>
<sequence length="854" mass="94105">MAHPDPLKAYKAKRNFRNTSEPQDGGAANQSGQTFVIQKHWASHLHYDFRLELNGSMKSWAVPKGPSYDPKDKRMAVQVEDHPIAYNEFEGVIPAKQYGAGKVIIWDKGTWQPLVDPEQGYRDGNLKFALQGHKLRGNWALIRIKGKGEKQNEKQPPWLLIKEKDSFARPAIEYSVVDELPDSVAQLGPPPGIPKTKDGAMKESKQVQSKAAQAKSTVKPDAVPAGAAKAALPKLIAPQLATLVDVPPSDSQAWLYEIKYDGYRLLARIQGQKIALLTRNGNDWTHKLPVLVEALHDAKLPSGWYDGEIVMSGENGLPDFQALQGAFDSNRTQQIVYVLFDLPFYAGFDLRPVPFIERRVLLQSLLDKTLPAAIRFSEVFEAGAGYIVAAACRLGLEGVIGKKKDAPYVGRRSADWIKLKCSHRQEFVIGGYTDPKGSRTGLGSLLLGVHDQDGKLRYAGKVGTGFNDKSLLGLKAELSAIGSDRNPFAADGDMDDEAHWVTPKLLAEVSFAEWTKSGRIRHAVFHALRRDKPARAIMREKAVHPAVHPQHDPPTRLPSTLKITSPEREIDPSSGITKIELLRFYALVAPLMMPHLKGRPVAWLRAPDGITKQLFFQKHLEVGQMAGVAQLSASLDPDHPRLLEIVRPEGLLSAAQMNVIEFHTWNAIKTAINKPDRMTFDLDPGEGVEWATMQESALLVKTMLDQLGLKSFVKTSGGKGLHVVVPLAKRYGWDTVKDFSRAIVAHLAGALPMRFVAKSGPRNRAGKIFIDYLRNGFGATTVCAWSARARPGLGVSVPVGWDEVNRISSGAHWTVANVHTRLDQGNAPWDAYPESAQGLASAMKMLDFKPDMPA</sequence>
<dbReference type="Gene3D" id="3.30.1490.70">
    <property type="match status" value="1"/>
</dbReference>
<evidence type="ECO:0000259" key="25">
    <source>
        <dbReference type="Pfam" id="PF21686"/>
    </source>
</evidence>
<keyword evidence="12" id="KW-0067">ATP-binding</keyword>
<dbReference type="EMBL" id="JBHRTP010000053">
    <property type="protein sequence ID" value="MFC3109521.1"/>
    <property type="molecule type" value="Genomic_DNA"/>
</dbReference>
<evidence type="ECO:0000259" key="22">
    <source>
        <dbReference type="Pfam" id="PF01068"/>
    </source>
</evidence>
<dbReference type="EC" id="6.5.1.1" evidence="2"/>
<dbReference type="NCBIfam" id="NF004628">
    <property type="entry name" value="PRK05972.1"/>
    <property type="match status" value="1"/>
</dbReference>
<evidence type="ECO:0000256" key="11">
    <source>
        <dbReference type="ARBA" id="ARBA00022839"/>
    </source>
</evidence>
<keyword evidence="13" id="KW-0239">DNA-directed DNA polymerase</keyword>